<dbReference type="HOGENOM" id="CLU_818968_0_0_1"/>
<dbReference type="EMBL" id="AFBI03000142">
    <property type="protein sequence ID" value="EJW01529.1"/>
    <property type="molecule type" value="Genomic_DNA"/>
</dbReference>
<keyword evidence="1" id="KW-0732">Signal</keyword>
<comment type="caution">
    <text evidence="2">The sequence shown here is derived from an EMBL/GenBank/DDBJ whole genome shotgun (WGS) entry which is preliminary data.</text>
</comment>
<evidence type="ECO:0000313" key="3">
    <source>
        <dbReference type="Proteomes" id="UP000003163"/>
    </source>
</evidence>
<feature type="chain" id="PRO_5003822906" evidence="1">
    <location>
        <begin position="19"/>
        <end position="339"/>
    </location>
</feature>
<feature type="signal peptide" evidence="1">
    <location>
        <begin position="1"/>
        <end position="18"/>
    </location>
</feature>
<protein>
    <submittedName>
        <fullName evidence="2">Uncharacterized protein</fullName>
    </submittedName>
</protein>
<dbReference type="VEuPathDB" id="MicrosporidiaDB:EDEG_03898"/>
<dbReference type="InParanoid" id="J9D1S5"/>
<evidence type="ECO:0000256" key="1">
    <source>
        <dbReference type="SAM" id="SignalP"/>
    </source>
</evidence>
<evidence type="ECO:0000313" key="2">
    <source>
        <dbReference type="EMBL" id="EJW01529.1"/>
    </source>
</evidence>
<dbReference type="Proteomes" id="UP000003163">
    <property type="component" value="Unassembled WGS sequence"/>
</dbReference>
<keyword evidence="3" id="KW-1185">Reference proteome</keyword>
<sequence length="339" mass="40408">MKWLAVLFYFYIFTINLKKHMLTNENHGKILYTSNHNQNKNEKPHSKLYNIIHILYKQLLVINFTISEEENVKNENKGEHHTCFTSNSHEINLELPIENNMNNKKITKGVDIQTNPPINQKIEDFVYDSIDKKQELYSEETKNVFDICEKPKSAKPIPIPIPNKTTICMRENKNQTDFSSEKKYNVTYKFKKRLVDMHTFKNYLDSYKYFNNNESCITSLGIKKECLVRHKNNSQCFDCSTVLFVAPMIPLYSFTKYIFDRRMMLGVKFYQEGIWLYNEVLRLKESILLSENHKNYTVIHCDFFDANTVLTEYENIKLIENIVNDYYTNKKFVFGKNRY</sequence>
<accession>J9D1S5</accession>
<name>J9D1S5_EDHAE</name>
<proteinExistence type="predicted"/>
<gene>
    <name evidence="2" type="ORF">EDEG_03898</name>
</gene>
<dbReference type="AlphaFoldDB" id="J9D1S5"/>
<organism evidence="2 3">
    <name type="scientific">Edhazardia aedis (strain USNM 41457)</name>
    <name type="common">Microsporidian parasite</name>
    <dbReference type="NCBI Taxonomy" id="1003232"/>
    <lineage>
        <taxon>Eukaryota</taxon>
        <taxon>Fungi</taxon>
        <taxon>Fungi incertae sedis</taxon>
        <taxon>Microsporidia</taxon>
        <taxon>Edhazardia</taxon>
    </lineage>
</organism>
<reference evidence="3" key="2">
    <citation type="submission" date="2015-07" db="EMBL/GenBank/DDBJ databases">
        <title>Contrasting host-pathogen interactions and genome evolution in two generalist and specialist microsporidian pathogens of mosquitoes.</title>
        <authorList>
            <consortium name="The Broad Institute Genomics Platform"/>
            <consortium name="The Broad Institute Genome Sequencing Center for Infectious Disease"/>
            <person name="Cuomo C.A."/>
            <person name="Sanscrainte N.D."/>
            <person name="Goldberg J.M."/>
            <person name="Heiman D."/>
            <person name="Young S."/>
            <person name="Zeng Q."/>
            <person name="Becnel J.J."/>
            <person name="Birren B.W."/>
        </authorList>
    </citation>
    <scope>NUCLEOTIDE SEQUENCE [LARGE SCALE GENOMIC DNA]</scope>
    <source>
        <strain evidence="3">USNM 41457</strain>
    </source>
</reference>
<reference evidence="2 3" key="1">
    <citation type="submission" date="2011-08" db="EMBL/GenBank/DDBJ databases">
        <authorList>
            <person name="Liu Z.J."/>
            <person name="Shi F.L."/>
            <person name="Lu J.Q."/>
            <person name="Li M."/>
            <person name="Wang Z.L."/>
        </authorList>
    </citation>
    <scope>NUCLEOTIDE SEQUENCE [LARGE SCALE GENOMIC DNA]</scope>
    <source>
        <strain evidence="2 3">USNM 41457</strain>
    </source>
</reference>